<reference evidence="1" key="2">
    <citation type="journal article" date="2023" name="IMA Fungus">
        <title>Comparative genomic study of the Penicillium genus elucidates a diverse pangenome and 15 lateral gene transfer events.</title>
        <authorList>
            <person name="Petersen C."/>
            <person name="Sorensen T."/>
            <person name="Nielsen M.R."/>
            <person name="Sondergaard T.E."/>
            <person name="Sorensen J.L."/>
            <person name="Fitzpatrick D.A."/>
            <person name="Frisvad J.C."/>
            <person name="Nielsen K.L."/>
        </authorList>
    </citation>
    <scope>NUCLEOTIDE SEQUENCE</scope>
    <source>
        <strain evidence="1">IBT 30761</strain>
    </source>
</reference>
<reference evidence="1" key="1">
    <citation type="submission" date="2022-11" db="EMBL/GenBank/DDBJ databases">
        <authorList>
            <person name="Petersen C."/>
        </authorList>
    </citation>
    <scope>NUCLEOTIDE SEQUENCE</scope>
    <source>
        <strain evidence="1">IBT 30761</strain>
    </source>
</reference>
<name>A0A9W9K1W6_9EURO</name>
<evidence type="ECO:0000313" key="1">
    <source>
        <dbReference type="EMBL" id="KAJ5089102.1"/>
    </source>
</evidence>
<sequence length="95" mass="10390">MFIDLLTGRDAPAPSNDIIWAWLVTRPPKAGEAMNLRGRDKVTGFNSTARSPRLFKNQELVNRGRLAAFERTLCAVDEGSSAFRMTSPHTSLGGA</sequence>
<dbReference type="AlphaFoldDB" id="A0A9W9K1W6"/>
<dbReference type="EMBL" id="JAPQKI010000009">
    <property type="protein sequence ID" value="KAJ5089102.1"/>
    <property type="molecule type" value="Genomic_DNA"/>
</dbReference>
<accession>A0A9W9K1W6</accession>
<protein>
    <submittedName>
        <fullName evidence="1">Uncharacterized protein</fullName>
    </submittedName>
</protein>
<keyword evidence="2" id="KW-1185">Reference proteome</keyword>
<comment type="caution">
    <text evidence="1">The sequence shown here is derived from an EMBL/GenBank/DDBJ whole genome shotgun (WGS) entry which is preliminary data.</text>
</comment>
<dbReference type="GeneID" id="81359257"/>
<dbReference type="Proteomes" id="UP001149074">
    <property type="component" value="Unassembled WGS sequence"/>
</dbReference>
<evidence type="ECO:0000313" key="2">
    <source>
        <dbReference type="Proteomes" id="UP001149074"/>
    </source>
</evidence>
<proteinExistence type="predicted"/>
<dbReference type="RefSeq" id="XP_056471084.1">
    <property type="nucleotide sequence ID" value="XM_056620278.1"/>
</dbReference>
<organism evidence="1 2">
    <name type="scientific">Penicillium argentinense</name>
    <dbReference type="NCBI Taxonomy" id="1131581"/>
    <lineage>
        <taxon>Eukaryota</taxon>
        <taxon>Fungi</taxon>
        <taxon>Dikarya</taxon>
        <taxon>Ascomycota</taxon>
        <taxon>Pezizomycotina</taxon>
        <taxon>Eurotiomycetes</taxon>
        <taxon>Eurotiomycetidae</taxon>
        <taxon>Eurotiales</taxon>
        <taxon>Aspergillaceae</taxon>
        <taxon>Penicillium</taxon>
    </lineage>
</organism>
<gene>
    <name evidence="1" type="ORF">N7532_007786</name>
</gene>